<evidence type="ECO:0000313" key="2">
    <source>
        <dbReference type="Proteomes" id="UP000479226"/>
    </source>
</evidence>
<name>A0ABX0D605_9MICC</name>
<dbReference type="Proteomes" id="UP000479226">
    <property type="component" value="Unassembled WGS sequence"/>
</dbReference>
<dbReference type="RefSeq" id="WP_165180182.1">
    <property type="nucleotide sequence ID" value="NZ_JAAKZI010000001.1"/>
</dbReference>
<comment type="caution">
    <text evidence="1">The sequence shown here is derived from an EMBL/GenBank/DDBJ whole genome shotgun (WGS) entry which is preliminary data.</text>
</comment>
<keyword evidence="2" id="KW-1185">Reference proteome</keyword>
<proteinExistence type="predicted"/>
<evidence type="ECO:0000313" key="1">
    <source>
        <dbReference type="EMBL" id="NGN82111.1"/>
    </source>
</evidence>
<dbReference type="EMBL" id="JAAKZI010000001">
    <property type="protein sequence ID" value="NGN82111.1"/>
    <property type="molecule type" value="Genomic_DNA"/>
</dbReference>
<reference evidence="1 2" key="1">
    <citation type="submission" date="2020-02" db="EMBL/GenBank/DDBJ databases">
        <title>Genome sequence of the type strain DSM 27180 of Arthrobacter silviterrae.</title>
        <authorList>
            <person name="Gao J."/>
            <person name="Sun J."/>
        </authorList>
    </citation>
    <scope>NUCLEOTIDE SEQUENCE [LARGE SCALE GENOMIC DNA]</scope>
    <source>
        <strain evidence="1 2">DSM 27180</strain>
    </source>
</reference>
<sequence>MSYDLSVYAAAPLSFEGLLELLRGTAGLAVEGSPSSDAESLMVVRGRRRAYCFTVDGPFEVESDDVPEEVAASVTGAKAVYQVLVEGSEEASIPHAVKFARKLAKATDGAMLDEQTGYVWPKPKPNRVLVPAEERRTDMVAVRFYMLNEDRPADLPELYIRTAREFFPAMLPANFNDKGFLNACANADTYGVLVKGGYPLGAVSYNPLDSKNRVSYISFEFDKAGLTDPAVRQSLKAFFIEFAQATRSFHASAEVRRGFIWKSGTYYGTGDSERSQHPNNPGKWAGLHAHPQWWAWFGPEYADLVSPYLIGNRERFGECLFHSWAEEPLNRDEISAVLPDPSRPWLPTVFTFGADEDDIINSYAKIIPARLQ</sequence>
<accession>A0ABX0D605</accession>
<organism evidence="1 2">
    <name type="scientific">Arthrobacter silviterrae</name>
    <dbReference type="NCBI Taxonomy" id="2026658"/>
    <lineage>
        <taxon>Bacteria</taxon>
        <taxon>Bacillati</taxon>
        <taxon>Actinomycetota</taxon>
        <taxon>Actinomycetes</taxon>
        <taxon>Micrococcales</taxon>
        <taxon>Micrococcaceae</taxon>
        <taxon>Arthrobacter</taxon>
    </lineage>
</organism>
<gene>
    <name evidence="1" type="ORF">G6N77_01335</name>
</gene>
<protein>
    <submittedName>
        <fullName evidence="1">Uncharacterized protein</fullName>
    </submittedName>
</protein>